<dbReference type="Proteomes" id="UP000316270">
    <property type="component" value="Chromosome 3"/>
</dbReference>
<accession>A0A517L1H1</accession>
<dbReference type="Pfam" id="PF16541">
    <property type="entry name" value="AltA1"/>
    <property type="match status" value="1"/>
</dbReference>
<sequence>MLTSLLSSLLLLAPVALALPSYPSLPVYKLQNILYNSSYTYYTPSHYATGTGLVSFDLINTLVPQTTIHCGAESHREFSWFYGEIIYTCDPVPDYPIGTANFTFSSSGAITISQTWSDDTS</sequence>
<keyword evidence="4" id="KW-1015">Disulfide bond</keyword>
<dbReference type="InterPro" id="IPR032382">
    <property type="entry name" value="AltA1"/>
</dbReference>
<dbReference type="AlphaFoldDB" id="A0A517L1H1"/>
<keyword evidence="8" id="KW-1185">Reference proteome</keyword>
<dbReference type="GO" id="GO:0005576">
    <property type="term" value="C:extracellular region"/>
    <property type="evidence" value="ECO:0007669"/>
    <property type="project" value="UniProtKB-SubCell"/>
</dbReference>
<keyword evidence="2" id="KW-0964">Secreted</keyword>
<evidence type="ECO:0000256" key="2">
    <source>
        <dbReference type="ARBA" id="ARBA00022525"/>
    </source>
</evidence>
<dbReference type="EMBL" id="CP042187">
    <property type="protein sequence ID" value="QDS69481.1"/>
    <property type="molecule type" value="Genomic_DNA"/>
</dbReference>
<evidence type="ECO:0000256" key="4">
    <source>
        <dbReference type="ARBA" id="ARBA00023157"/>
    </source>
</evidence>
<feature type="chain" id="PRO_5021966227" description="AA1-like domain-containing protein" evidence="5">
    <location>
        <begin position="19"/>
        <end position="121"/>
    </location>
</feature>
<organism evidence="7 8">
    <name type="scientific">Venturia effusa</name>
    <dbReference type="NCBI Taxonomy" id="50376"/>
    <lineage>
        <taxon>Eukaryota</taxon>
        <taxon>Fungi</taxon>
        <taxon>Dikarya</taxon>
        <taxon>Ascomycota</taxon>
        <taxon>Pezizomycotina</taxon>
        <taxon>Dothideomycetes</taxon>
        <taxon>Pleosporomycetidae</taxon>
        <taxon>Venturiales</taxon>
        <taxon>Venturiaceae</taxon>
        <taxon>Venturia</taxon>
    </lineage>
</organism>
<feature type="domain" description="AA1-like" evidence="6">
    <location>
        <begin position="41"/>
        <end position="118"/>
    </location>
</feature>
<evidence type="ECO:0000256" key="3">
    <source>
        <dbReference type="ARBA" id="ARBA00022729"/>
    </source>
</evidence>
<gene>
    <name evidence="7" type="ORF">FKW77_006467</name>
</gene>
<evidence type="ECO:0000259" key="6">
    <source>
        <dbReference type="Pfam" id="PF16541"/>
    </source>
</evidence>
<feature type="signal peptide" evidence="5">
    <location>
        <begin position="1"/>
        <end position="18"/>
    </location>
</feature>
<protein>
    <recommendedName>
        <fullName evidence="6">AA1-like domain-containing protein</fullName>
    </recommendedName>
</protein>
<comment type="subcellular location">
    <subcellularLocation>
        <location evidence="1">Secreted</location>
    </subcellularLocation>
</comment>
<evidence type="ECO:0000256" key="1">
    <source>
        <dbReference type="ARBA" id="ARBA00004613"/>
    </source>
</evidence>
<evidence type="ECO:0000313" key="7">
    <source>
        <dbReference type="EMBL" id="QDS69481.1"/>
    </source>
</evidence>
<reference evidence="7 8" key="1">
    <citation type="submission" date="2019-07" db="EMBL/GenBank/DDBJ databases">
        <title>Finished genome of Venturia effusa.</title>
        <authorList>
            <person name="Young C.A."/>
            <person name="Cox M.P."/>
            <person name="Ganley A.R.D."/>
            <person name="David W.J."/>
        </authorList>
    </citation>
    <scope>NUCLEOTIDE SEQUENCE [LARGE SCALE GENOMIC DNA]</scope>
    <source>
        <strain evidence="8">albino</strain>
    </source>
</reference>
<evidence type="ECO:0000313" key="8">
    <source>
        <dbReference type="Proteomes" id="UP000316270"/>
    </source>
</evidence>
<dbReference type="OrthoDB" id="3539798at2759"/>
<evidence type="ECO:0000256" key="5">
    <source>
        <dbReference type="SAM" id="SignalP"/>
    </source>
</evidence>
<keyword evidence="3 5" id="KW-0732">Signal</keyword>
<name>A0A517L1H1_9PEZI</name>
<proteinExistence type="predicted"/>